<evidence type="ECO:0000313" key="4">
    <source>
        <dbReference type="Proteomes" id="UP001315001"/>
    </source>
</evidence>
<feature type="region of interest" description="Disordered" evidence="1">
    <location>
        <begin position="70"/>
        <end position="92"/>
    </location>
</feature>
<protein>
    <submittedName>
        <fullName evidence="3">Uncharacterized protein</fullName>
    </submittedName>
</protein>
<dbReference type="RefSeq" id="WP_209293790.1">
    <property type="nucleotide sequence ID" value="NZ_CAXYLQ010000030.1"/>
</dbReference>
<evidence type="ECO:0000256" key="2">
    <source>
        <dbReference type="SAM" id="SignalP"/>
    </source>
</evidence>
<dbReference type="Proteomes" id="UP001315001">
    <property type="component" value="Unassembled WGS sequence"/>
</dbReference>
<reference evidence="3 4" key="1">
    <citation type="submission" date="2021-02" db="EMBL/GenBank/DDBJ databases">
        <title>Lactate utilizing bacteria of the human gut.</title>
        <authorList>
            <person name="Sheridan P.O."/>
        </authorList>
    </citation>
    <scope>NUCLEOTIDE SEQUENCE [LARGE SCALE GENOMIC DNA]</scope>
    <source>
        <strain evidence="3 4">HTF-83D</strain>
    </source>
</reference>
<gene>
    <name evidence="3" type="ORF">JYQ75_11100</name>
</gene>
<sequence length="92" mass="9928">MKKIVGLIMAVTIALSLNACTFAGQSETSNMVDESVSVDQEGKVIRVDIPNGDGTFTTLEGEEAQKWYDKAGEEDQQEAAEEASTQSIEDVK</sequence>
<organism evidence="3 4">
    <name type="scientific">Anaerobutyricum soehngenii</name>
    <dbReference type="NCBI Taxonomy" id="105843"/>
    <lineage>
        <taxon>Bacteria</taxon>
        <taxon>Bacillati</taxon>
        <taxon>Bacillota</taxon>
        <taxon>Clostridia</taxon>
        <taxon>Lachnospirales</taxon>
        <taxon>Lachnospiraceae</taxon>
        <taxon>Anaerobutyricum</taxon>
    </lineage>
</organism>
<dbReference type="EMBL" id="JAFIQO010000140">
    <property type="protein sequence ID" value="MBP0057931.1"/>
    <property type="molecule type" value="Genomic_DNA"/>
</dbReference>
<feature type="signal peptide" evidence="2">
    <location>
        <begin position="1"/>
        <end position="19"/>
    </location>
</feature>
<evidence type="ECO:0000313" key="3">
    <source>
        <dbReference type="EMBL" id="MBP0057931.1"/>
    </source>
</evidence>
<keyword evidence="4" id="KW-1185">Reference proteome</keyword>
<name>A0ABS3ZKT7_9FIRM</name>
<accession>A0ABS3ZKT7</accession>
<feature type="chain" id="PRO_5047329757" evidence="2">
    <location>
        <begin position="20"/>
        <end position="92"/>
    </location>
</feature>
<keyword evidence="2" id="KW-0732">Signal</keyword>
<evidence type="ECO:0000256" key="1">
    <source>
        <dbReference type="SAM" id="MobiDB-lite"/>
    </source>
</evidence>
<proteinExistence type="predicted"/>
<comment type="caution">
    <text evidence="3">The sequence shown here is derived from an EMBL/GenBank/DDBJ whole genome shotgun (WGS) entry which is preliminary data.</text>
</comment>